<organism evidence="2 3">
    <name type="scientific">Nocardioides zeae</name>
    <dbReference type="NCBI Taxonomy" id="1457234"/>
    <lineage>
        <taxon>Bacteria</taxon>
        <taxon>Bacillati</taxon>
        <taxon>Actinomycetota</taxon>
        <taxon>Actinomycetes</taxon>
        <taxon>Propionibacteriales</taxon>
        <taxon>Nocardioidaceae</taxon>
        <taxon>Nocardioides</taxon>
    </lineage>
</organism>
<dbReference type="Pfam" id="PF00702">
    <property type="entry name" value="Hydrolase"/>
    <property type="match status" value="1"/>
</dbReference>
<dbReference type="InterPro" id="IPR006328">
    <property type="entry name" value="2-HAD"/>
</dbReference>
<dbReference type="RefSeq" id="WP_163773035.1">
    <property type="nucleotide sequence ID" value="NZ_JAAGXA010000010.1"/>
</dbReference>
<dbReference type="InterPro" id="IPR036412">
    <property type="entry name" value="HAD-like_sf"/>
</dbReference>
<sequence length="219" mass="22707">MAHFVLDVNETLSDMTPLGTVLSEHGAPAELARTWFASVLRDGFAFSIHGRAPGFLALGRELLTDLLADVDGLDAPPSAVVDDVFGALGSLAVHPDVAPGVTALTDAGHGVSLFTNGAAASASGLVERAGIRDRIGHVLSVEDLSVWKPHPAAYAHAIDRIGTLAGQLTMVAVHPWDLEGAASAGMRTVWIDRGGRAWPSSFRAPDARATSFTALAADA</sequence>
<protein>
    <submittedName>
        <fullName evidence="2">Haloacid dehalogenase type II</fullName>
    </submittedName>
</protein>
<accession>A0A6P0HLL0</accession>
<dbReference type="InterPro" id="IPR023214">
    <property type="entry name" value="HAD_sf"/>
</dbReference>
<dbReference type="SUPFAM" id="SSF56784">
    <property type="entry name" value="HAD-like"/>
    <property type="match status" value="1"/>
</dbReference>
<evidence type="ECO:0000313" key="2">
    <source>
        <dbReference type="EMBL" id="NEN79481.1"/>
    </source>
</evidence>
<dbReference type="Proteomes" id="UP000468687">
    <property type="component" value="Unassembled WGS sequence"/>
</dbReference>
<comment type="caution">
    <text evidence="2">The sequence shown here is derived from an EMBL/GenBank/DDBJ whole genome shotgun (WGS) entry which is preliminary data.</text>
</comment>
<evidence type="ECO:0000256" key="1">
    <source>
        <dbReference type="ARBA" id="ARBA00022801"/>
    </source>
</evidence>
<dbReference type="EMBL" id="JAAGXA010000010">
    <property type="protein sequence ID" value="NEN79481.1"/>
    <property type="molecule type" value="Genomic_DNA"/>
</dbReference>
<reference evidence="2 3" key="1">
    <citation type="journal article" date="2014" name="Int. J. Syst. Evol. Microbiol.">
        <title>Nocardioides zeae sp. nov., isolated from the stem of Zea mays.</title>
        <authorList>
            <person name="Glaeser S.P."/>
            <person name="McInroy J.A."/>
            <person name="Busse H.J."/>
            <person name="Kampfer P."/>
        </authorList>
    </citation>
    <scope>NUCLEOTIDE SEQUENCE [LARGE SCALE GENOMIC DNA]</scope>
    <source>
        <strain evidence="2 3">JCM 30728</strain>
    </source>
</reference>
<dbReference type="PANTHER" id="PTHR43316:SF3">
    <property type="entry name" value="HALOACID DEHALOGENASE, TYPE II (AFU_ORTHOLOGUE AFUA_2G07750)-RELATED"/>
    <property type="match status" value="1"/>
</dbReference>
<dbReference type="PANTHER" id="PTHR43316">
    <property type="entry name" value="HYDROLASE, HALOACID DELAHOGENASE-RELATED"/>
    <property type="match status" value="1"/>
</dbReference>
<keyword evidence="1" id="KW-0378">Hydrolase</keyword>
<dbReference type="GO" id="GO:0019120">
    <property type="term" value="F:hydrolase activity, acting on acid halide bonds, in C-halide compounds"/>
    <property type="evidence" value="ECO:0007669"/>
    <property type="project" value="InterPro"/>
</dbReference>
<evidence type="ECO:0000313" key="3">
    <source>
        <dbReference type="Proteomes" id="UP000468687"/>
    </source>
</evidence>
<dbReference type="InterPro" id="IPR051540">
    <property type="entry name" value="S-2-haloacid_dehalogenase"/>
</dbReference>
<dbReference type="Gene3D" id="3.40.50.1000">
    <property type="entry name" value="HAD superfamily/HAD-like"/>
    <property type="match status" value="1"/>
</dbReference>
<gene>
    <name evidence="2" type="ORF">G3T38_14460</name>
</gene>
<name>A0A6P0HLL0_9ACTN</name>
<dbReference type="NCBIfam" id="TIGR01428">
    <property type="entry name" value="HAD_type_II"/>
    <property type="match status" value="1"/>
</dbReference>
<proteinExistence type="predicted"/>
<dbReference type="InterPro" id="IPR023198">
    <property type="entry name" value="PGP-like_dom2"/>
</dbReference>
<dbReference type="AlphaFoldDB" id="A0A6P0HLL0"/>
<dbReference type="Gene3D" id="1.10.150.240">
    <property type="entry name" value="Putative phosphatase, domain 2"/>
    <property type="match status" value="1"/>
</dbReference>
<keyword evidence="3" id="KW-1185">Reference proteome</keyword>